<protein>
    <submittedName>
        <fullName evidence="1">Uncharacterized protein</fullName>
    </submittedName>
</protein>
<dbReference type="AlphaFoldDB" id="S3DL68"/>
<dbReference type="HOGENOM" id="CLU_2223541_0_0_1"/>
<proteinExistence type="predicted"/>
<evidence type="ECO:0000313" key="2">
    <source>
        <dbReference type="Proteomes" id="UP000016922"/>
    </source>
</evidence>
<keyword evidence="2" id="KW-1185">Reference proteome</keyword>
<gene>
    <name evidence="1" type="ORF">GLAREA_03193</name>
</gene>
<organism evidence="1 2">
    <name type="scientific">Glarea lozoyensis (strain ATCC 20868 / MF5171)</name>
    <dbReference type="NCBI Taxonomy" id="1116229"/>
    <lineage>
        <taxon>Eukaryota</taxon>
        <taxon>Fungi</taxon>
        <taxon>Dikarya</taxon>
        <taxon>Ascomycota</taxon>
        <taxon>Pezizomycotina</taxon>
        <taxon>Leotiomycetes</taxon>
        <taxon>Helotiales</taxon>
        <taxon>Helotiaceae</taxon>
        <taxon>Glarea</taxon>
    </lineage>
</organism>
<dbReference type="EMBL" id="KE145370">
    <property type="protein sequence ID" value="EPE27278.1"/>
    <property type="molecule type" value="Genomic_DNA"/>
</dbReference>
<dbReference type="Proteomes" id="UP000016922">
    <property type="component" value="Unassembled WGS sequence"/>
</dbReference>
<accession>S3DL68</accession>
<evidence type="ECO:0000313" key="1">
    <source>
        <dbReference type="EMBL" id="EPE27278.1"/>
    </source>
</evidence>
<name>S3DL68_GLAL2</name>
<dbReference type="KEGG" id="glz:GLAREA_03193"/>
<reference evidence="1 2" key="1">
    <citation type="journal article" date="2013" name="BMC Genomics">
        <title>Genomics-driven discovery of the pneumocandin biosynthetic gene cluster in the fungus Glarea lozoyensis.</title>
        <authorList>
            <person name="Chen L."/>
            <person name="Yue Q."/>
            <person name="Zhang X."/>
            <person name="Xiang M."/>
            <person name="Wang C."/>
            <person name="Li S."/>
            <person name="Che Y."/>
            <person name="Ortiz-Lopez F.J."/>
            <person name="Bills G.F."/>
            <person name="Liu X."/>
            <person name="An Z."/>
        </authorList>
    </citation>
    <scope>NUCLEOTIDE SEQUENCE [LARGE SCALE GENOMIC DNA]</scope>
    <source>
        <strain evidence="2">ATCC 20868 / MF5171</strain>
    </source>
</reference>
<sequence>MSTDAPNNGEGLSWQNIWYEICDTWTLLLNIYLGINTYNNFESWETTVKHRKASFFFGPLGALWLLVKIHRLMRFCFYVRGRDVEVEDKEANGGPEGDWKMLQEKV</sequence>
<dbReference type="GeneID" id="19462248"/>
<dbReference type="RefSeq" id="XP_008086468.1">
    <property type="nucleotide sequence ID" value="XM_008088277.1"/>
</dbReference>